<evidence type="ECO:0000313" key="3">
    <source>
        <dbReference type="Proteomes" id="UP000298416"/>
    </source>
</evidence>
<dbReference type="GO" id="GO:0005901">
    <property type="term" value="C:caveola"/>
    <property type="evidence" value="ECO:0007669"/>
    <property type="project" value="UniProtKB-SubCell"/>
</dbReference>
<protein>
    <recommendedName>
        <fullName evidence="1">Flotillin-like</fullName>
    </recommendedName>
</protein>
<organism evidence="2">
    <name type="scientific">Salvia splendens</name>
    <name type="common">Scarlet sage</name>
    <dbReference type="NCBI Taxonomy" id="180675"/>
    <lineage>
        <taxon>Eukaryota</taxon>
        <taxon>Viridiplantae</taxon>
        <taxon>Streptophyta</taxon>
        <taxon>Embryophyta</taxon>
        <taxon>Tracheophyta</taxon>
        <taxon>Spermatophyta</taxon>
        <taxon>Magnoliopsida</taxon>
        <taxon>eudicotyledons</taxon>
        <taxon>Gunneridae</taxon>
        <taxon>Pentapetalae</taxon>
        <taxon>asterids</taxon>
        <taxon>lamiids</taxon>
        <taxon>Lamiales</taxon>
        <taxon>Lamiaceae</taxon>
        <taxon>Nepetoideae</taxon>
        <taxon>Mentheae</taxon>
        <taxon>Salviinae</taxon>
        <taxon>Salvia</taxon>
        <taxon>Salvia subgen. Calosphace</taxon>
        <taxon>core Calosphace</taxon>
    </lineage>
</organism>
<dbReference type="AlphaFoldDB" id="A0A8X8X0J2"/>
<keyword evidence="1" id="KW-0472">Membrane</keyword>
<comment type="caution">
    <text evidence="2">The sequence shown here is derived from an EMBL/GenBank/DDBJ whole genome shotgun (WGS) entry which is preliminary data.</text>
</comment>
<dbReference type="EMBL" id="PNBA02000013">
    <property type="protein sequence ID" value="KAG6404014.1"/>
    <property type="molecule type" value="Genomic_DNA"/>
</dbReference>
<dbReference type="PANTHER" id="PTHR13806">
    <property type="entry name" value="FLOTILLIN-RELATED"/>
    <property type="match status" value="1"/>
</dbReference>
<comment type="similarity">
    <text evidence="1">Belongs to the band 7/mec-2 family. Flotillin subfamily.</text>
</comment>
<keyword evidence="1" id="KW-1003">Cell membrane</keyword>
<sequence>MHEKALSSEYLVITGRWIKDMLLARRIDLSPVNYTFQVQAMSADERPVILPATLTVGPSADDHDSLLKYARLVLSSHDTTSTRIIKLVEGETRAPPRAVSTTGLGSVGYLGRTKLELEGYLYAKKKEAEGPKAKGPTYNYSPVRDYLMIKGELFQDLAKSNAVADGGSWWDI</sequence>
<accession>A0A8X8X0J2</accession>
<dbReference type="PANTHER" id="PTHR13806:SF31">
    <property type="entry name" value="FLOTILLIN-LIKE PROTEIN 1-RELATED"/>
    <property type="match status" value="1"/>
</dbReference>
<comment type="subcellular location">
    <subcellularLocation>
        <location evidence="1">Cell membrane</location>
        <topology evidence="1">Lipid-anchor</topology>
    </subcellularLocation>
    <subcellularLocation>
        <location evidence="1">Membrane</location>
        <location evidence="1">Caveola</location>
    </subcellularLocation>
</comment>
<reference evidence="2" key="1">
    <citation type="submission" date="2018-01" db="EMBL/GenBank/DDBJ databases">
        <authorList>
            <person name="Mao J.F."/>
        </authorList>
    </citation>
    <scope>NUCLEOTIDE SEQUENCE</scope>
    <source>
        <strain evidence="2">Huo1</strain>
        <tissue evidence="2">Leaf</tissue>
    </source>
</reference>
<evidence type="ECO:0000256" key="1">
    <source>
        <dbReference type="RuleBase" id="RU366054"/>
    </source>
</evidence>
<name>A0A8X8X0J2_SALSN</name>
<evidence type="ECO:0000313" key="2">
    <source>
        <dbReference type="EMBL" id="KAG6404014.1"/>
    </source>
</evidence>
<gene>
    <name evidence="2" type="ORF">SASPL_136249</name>
</gene>
<dbReference type="Proteomes" id="UP000298416">
    <property type="component" value="Unassembled WGS sequence"/>
</dbReference>
<proteinExistence type="inferred from homology"/>
<keyword evidence="3" id="KW-1185">Reference proteome</keyword>
<dbReference type="InterPro" id="IPR027705">
    <property type="entry name" value="Flotillin_fam"/>
</dbReference>
<reference evidence="2" key="2">
    <citation type="submission" date="2020-08" db="EMBL/GenBank/DDBJ databases">
        <title>Plant Genome Project.</title>
        <authorList>
            <person name="Zhang R.-G."/>
        </authorList>
    </citation>
    <scope>NUCLEOTIDE SEQUENCE</scope>
    <source>
        <strain evidence="2">Huo1</strain>
        <tissue evidence="2">Leaf</tissue>
    </source>
</reference>